<sequence length="173" mass="20471">MATYGEIFFDKIDHKYLNENKISSVNNDNISYRLNTQPEPSNLAIFIKNRHPFDRWNKDGDTYNHTTLDGFDSASFDAKADSQLYSYINFEKKQHKGPGGNYLILKYKGPKHFLQEDKDYYLGDAFVHNENFKLTDFHLHFNPIRKTLSIFKDKHNYDKTQEAENNKRTSTDW</sequence>
<comment type="caution">
    <text evidence="1">The sequence shown here is derived from an EMBL/GenBank/DDBJ whole genome shotgun (WGS) entry which is preliminary data.</text>
</comment>
<dbReference type="RefSeq" id="WP_011412622.1">
    <property type="nucleotide sequence ID" value="NZ_MAPF01000046.1"/>
</dbReference>
<organism evidence="1 2">
    <name type="scientific">New Jersey aster yellows phytoplasma</name>
    <dbReference type="NCBI Taxonomy" id="270520"/>
    <lineage>
        <taxon>Bacteria</taxon>
        <taxon>Bacillati</taxon>
        <taxon>Mycoplasmatota</taxon>
        <taxon>Mollicutes</taxon>
        <taxon>Acholeplasmatales</taxon>
        <taxon>Acholeplasmataceae</taxon>
        <taxon>Candidatus Phytoplasma</taxon>
        <taxon>16SrI (Aster yellows group)</taxon>
    </lineage>
</organism>
<evidence type="ECO:0000313" key="1">
    <source>
        <dbReference type="EMBL" id="PEH36301.1"/>
    </source>
</evidence>
<evidence type="ECO:0008006" key="3">
    <source>
        <dbReference type="Google" id="ProtNLM"/>
    </source>
</evidence>
<evidence type="ECO:0000313" key="2">
    <source>
        <dbReference type="Proteomes" id="UP000220509"/>
    </source>
</evidence>
<proteinExistence type="predicted"/>
<dbReference type="Proteomes" id="UP000220509">
    <property type="component" value="Unassembled WGS sequence"/>
</dbReference>
<keyword evidence="2" id="KW-1185">Reference proteome</keyword>
<accession>A0ABX4K0I0</accession>
<reference evidence="1" key="1">
    <citation type="submission" date="2017-05" db="EMBL/GenBank/DDBJ databases">
        <title>Genome sequence of Ca. P. asteris strain NJAY.</title>
        <authorList>
            <person name="Lee I.-M."/>
            <person name="Gundersen-Rindal D."/>
            <person name="Sparks M."/>
        </authorList>
    </citation>
    <scope>NUCLEOTIDE SEQUENCE [LARGE SCALE GENOMIC DNA]</scope>
    <source>
        <strain evidence="1">NJAY</strain>
    </source>
</reference>
<dbReference type="EMBL" id="MAPF01000046">
    <property type="protein sequence ID" value="PEH36301.1"/>
    <property type="molecule type" value="Genomic_DNA"/>
</dbReference>
<gene>
    <name evidence="1" type="ORF">BBA70_01640</name>
</gene>
<name>A0ABX4K0I0_9MOLU</name>
<protein>
    <recommendedName>
        <fullName evidence="3">ATP-dependent Zn protease</fullName>
    </recommendedName>
</protein>